<reference evidence="2" key="1">
    <citation type="submission" date="2017-11" db="EMBL/GenBank/DDBJ databases">
        <authorList>
            <person name="Kuznetsova I."/>
            <person name="Sazanova A."/>
            <person name="Chirak E."/>
            <person name="Safronova V."/>
            <person name="Willems A."/>
        </authorList>
    </citation>
    <scope>NUCLEOTIDE SEQUENCE [LARGE SCALE GENOMIC DNA]</scope>
    <source>
        <strain evidence="2">STM 196</strain>
    </source>
</reference>
<dbReference type="SUPFAM" id="SSF53335">
    <property type="entry name" value="S-adenosyl-L-methionine-dependent methyltransferases"/>
    <property type="match status" value="1"/>
</dbReference>
<dbReference type="InterPro" id="IPR029063">
    <property type="entry name" value="SAM-dependent_MTases_sf"/>
</dbReference>
<dbReference type="CDD" id="cd02440">
    <property type="entry name" value="AdoMet_MTases"/>
    <property type="match status" value="1"/>
</dbReference>
<proteinExistence type="predicted"/>
<name>A0A2P7BBA2_9HYPH</name>
<comment type="caution">
    <text evidence="1">The sequence shown here is derived from an EMBL/GenBank/DDBJ whole genome shotgun (WGS) entry which is preliminary data.</text>
</comment>
<dbReference type="Gene3D" id="3.40.50.150">
    <property type="entry name" value="Vaccinia Virus protein VP39"/>
    <property type="match status" value="1"/>
</dbReference>
<protein>
    <submittedName>
        <fullName evidence="1">Uncharacterized protein</fullName>
    </submittedName>
</protein>
<dbReference type="EMBL" id="PGGO01000023">
    <property type="protein sequence ID" value="PSH63744.1"/>
    <property type="molecule type" value="Genomic_DNA"/>
</dbReference>
<dbReference type="Pfam" id="PF13489">
    <property type="entry name" value="Methyltransf_23"/>
    <property type="match status" value="1"/>
</dbReference>
<evidence type="ECO:0000313" key="1">
    <source>
        <dbReference type="EMBL" id="PSH63744.1"/>
    </source>
</evidence>
<sequence length="780" mass="85472">MVRGMEKCRTSKLSISWSQGVRPTDPQAAAGSLSQRLGAHLRTATGPNPDANQRRAAARAVRIAPSLFFGRLPAAVHSKGGLFCFVRCIYTIQPSISSWDDCMTAERDVKKVVKTQFVPKKQRGDILQVNAAKVTAVGLFVTHRGQRCGVWQFGSRLHEALAADGRIEWYYVECADFQEFQTAAVATKPDVILANFHPSTMPWAAEGLRADGAVSFSVFHEASRASIAALQNRPFDILLCPDPTLIANDPGILAVPRFMPTPVKQLPPVPSVFTVGSFGFGTPGKGFEKLCALVNAQCNDARIRINIPPHDYPTIVSPEEITKIVDACRAAVTRPGIELDITHNFLDEPGLLDFLATNSINAFLYDDAPGRGISSCTDYALAAGRPIAVTRTSMFRHLSGVNPSICVEDRSLAAIAESGTNALEHYRETYAAAAAGAAWNSAILGALATRRMSRGVPDGRGFNKLLDDRSRAAYSGPLEDLRRLAPDMLERKIERANIQQAFALDAARRLAERFVAPRVLAIGSFEDTAVASLKALGYQIVEVDPQVDGRDLEEFYRDPSAGSEFDIVLCVSVLEHVPDDEAFVRQAAALLAPDGIAIFTVDFSERYPETGLRPAADQRLYTQHDLQSRLMGLLPDCALIDPPTWSDGAEDFEYEGCHYAFATWVFTRLPAEIMRYAESLKRELGGPPWKTLLAGEQLLYERRLAALEDALGVEVQRTERLTSSNTALENALGVELRRIERLRMDLRMDDSPRALRAVLPLARVIRSLMNLGRSSPPPGS</sequence>
<dbReference type="AlphaFoldDB" id="A0A2P7BBA2"/>
<organism evidence="1 2">
    <name type="scientific">Phyllobacterium brassicacearum</name>
    <dbReference type="NCBI Taxonomy" id="314235"/>
    <lineage>
        <taxon>Bacteria</taxon>
        <taxon>Pseudomonadati</taxon>
        <taxon>Pseudomonadota</taxon>
        <taxon>Alphaproteobacteria</taxon>
        <taxon>Hyphomicrobiales</taxon>
        <taxon>Phyllobacteriaceae</taxon>
        <taxon>Phyllobacterium</taxon>
    </lineage>
</organism>
<keyword evidence="2" id="KW-1185">Reference proteome</keyword>
<accession>A0A2P7BBA2</accession>
<gene>
    <name evidence="1" type="ORF">CU102_23070</name>
</gene>
<evidence type="ECO:0000313" key="2">
    <source>
        <dbReference type="Proteomes" id="UP000241444"/>
    </source>
</evidence>
<dbReference type="Proteomes" id="UP000241444">
    <property type="component" value="Unassembled WGS sequence"/>
</dbReference>
<dbReference type="OrthoDB" id="7856199at2"/>